<proteinExistence type="predicted"/>
<evidence type="ECO:0000313" key="2">
    <source>
        <dbReference type="Proteomes" id="UP001285908"/>
    </source>
</evidence>
<organism evidence="1 2">
    <name type="scientific">Neurospora hispaniola</name>
    <dbReference type="NCBI Taxonomy" id="588809"/>
    <lineage>
        <taxon>Eukaryota</taxon>
        <taxon>Fungi</taxon>
        <taxon>Dikarya</taxon>
        <taxon>Ascomycota</taxon>
        <taxon>Pezizomycotina</taxon>
        <taxon>Sordariomycetes</taxon>
        <taxon>Sordariomycetidae</taxon>
        <taxon>Sordariales</taxon>
        <taxon>Sordariaceae</taxon>
        <taxon>Neurospora</taxon>
    </lineage>
</organism>
<dbReference type="EMBL" id="JAULSX010000008">
    <property type="protein sequence ID" value="KAK3486433.1"/>
    <property type="molecule type" value="Genomic_DNA"/>
</dbReference>
<evidence type="ECO:0000313" key="1">
    <source>
        <dbReference type="EMBL" id="KAK3486433.1"/>
    </source>
</evidence>
<dbReference type="RefSeq" id="XP_062688990.1">
    <property type="nucleotide sequence ID" value="XM_062835394.1"/>
</dbReference>
<sequence>MTKLEGMLRTLKRRNLAGKNGIYNIRCHRLSGPTILGFWVYVGNGVGVRRATHYK</sequence>
<dbReference type="Proteomes" id="UP001285908">
    <property type="component" value="Unassembled WGS sequence"/>
</dbReference>
<accession>A0AAJ0I050</accession>
<dbReference type="GeneID" id="87873016"/>
<name>A0AAJ0I050_9PEZI</name>
<comment type="caution">
    <text evidence="1">The sequence shown here is derived from an EMBL/GenBank/DDBJ whole genome shotgun (WGS) entry which is preliminary data.</text>
</comment>
<protein>
    <submittedName>
        <fullName evidence="1">Uncharacterized protein</fullName>
    </submittedName>
</protein>
<keyword evidence="2" id="KW-1185">Reference proteome</keyword>
<reference evidence="1 2" key="1">
    <citation type="journal article" date="2023" name="Mol. Phylogenet. Evol.">
        <title>Genome-scale phylogeny and comparative genomics of the fungal order Sordariales.</title>
        <authorList>
            <person name="Hensen N."/>
            <person name="Bonometti L."/>
            <person name="Westerberg I."/>
            <person name="Brannstrom I.O."/>
            <person name="Guillou S."/>
            <person name="Cros-Aarteil S."/>
            <person name="Calhoun S."/>
            <person name="Haridas S."/>
            <person name="Kuo A."/>
            <person name="Mondo S."/>
            <person name="Pangilinan J."/>
            <person name="Riley R."/>
            <person name="LaButti K."/>
            <person name="Andreopoulos B."/>
            <person name="Lipzen A."/>
            <person name="Chen C."/>
            <person name="Yan M."/>
            <person name="Daum C."/>
            <person name="Ng V."/>
            <person name="Clum A."/>
            <person name="Steindorff A."/>
            <person name="Ohm R.A."/>
            <person name="Martin F."/>
            <person name="Silar P."/>
            <person name="Natvig D.O."/>
            <person name="Lalanne C."/>
            <person name="Gautier V."/>
            <person name="Ament-Velasquez S.L."/>
            <person name="Kruys A."/>
            <person name="Hutchinson M.I."/>
            <person name="Powell A.J."/>
            <person name="Barry K."/>
            <person name="Miller A.N."/>
            <person name="Grigoriev I.V."/>
            <person name="Debuchy R."/>
            <person name="Gladieux P."/>
            <person name="Hiltunen Thoren M."/>
            <person name="Johannesson H."/>
        </authorList>
    </citation>
    <scope>NUCLEOTIDE SEQUENCE [LARGE SCALE GENOMIC DNA]</scope>
    <source>
        <strain evidence="1 2">FGSC 10403</strain>
    </source>
</reference>
<dbReference type="AlphaFoldDB" id="A0AAJ0I050"/>
<gene>
    <name evidence="1" type="ORF">B0T23DRAFT_324140</name>
</gene>